<accession>A0ABR2FMQ8</accession>
<comment type="caution">
    <text evidence="1">The sequence shown here is derived from an EMBL/GenBank/DDBJ whole genome shotgun (WGS) entry which is preliminary data.</text>
</comment>
<gene>
    <name evidence="1" type="ORF">V6N12_072442</name>
</gene>
<evidence type="ECO:0000313" key="1">
    <source>
        <dbReference type="EMBL" id="KAK8582253.1"/>
    </source>
</evidence>
<organism evidence="1 2">
    <name type="scientific">Hibiscus sabdariffa</name>
    <name type="common">roselle</name>
    <dbReference type="NCBI Taxonomy" id="183260"/>
    <lineage>
        <taxon>Eukaryota</taxon>
        <taxon>Viridiplantae</taxon>
        <taxon>Streptophyta</taxon>
        <taxon>Embryophyta</taxon>
        <taxon>Tracheophyta</taxon>
        <taxon>Spermatophyta</taxon>
        <taxon>Magnoliopsida</taxon>
        <taxon>eudicotyledons</taxon>
        <taxon>Gunneridae</taxon>
        <taxon>Pentapetalae</taxon>
        <taxon>rosids</taxon>
        <taxon>malvids</taxon>
        <taxon>Malvales</taxon>
        <taxon>Malvaceae</taxon>
        <taxon>Malvoideae</taxon>
        <taxon>Hibiscus</taxon>
    </lineage>
</organism>
<reference evidence="1 2" key="1">
    <citation type="journal article" date="2024" name="G3 (Bethesda)">
        <title>Genome assembly of Hibiscus sabdariffa L. provides insights into metabolisms of medicinal natural products.</title>
        <authorList>
            <person name="Kim T."/>
        </authorList>
    </citation>
    <scope>NUCLEOTIDE SEQUENCE [LARGE SCALE GENOMIC DNA]</scope>
    <source>
        <strain evidence="1">TK-2024</strain>
        <tissue evidence="1">Old leaves</tissue>
    </source>
</reference>
<dbReference type="Proteomes" id="UP001472677">
    <property type="component" value="Unassembled WGS sequence"/>
</dbReference>
<proteinExistence type="predicted"/>
<dbReference type="EMBL" id="JBBPBM010000006">
    <property type="protein sequence ID" value="KAK8582253.1"/>
    <property type="molecule type" value="Genomic_DNA"/>
</dbReference>
<keyword evidence="2" id="KW-1185">Reference proteome</keyword>
<evidence type="ECO:0000313" key="2">
    <source>
        <dbReference type="Proteomes" id="UP001472677"/>
    </source>
</evidence>
<name>A0ABR2FMQ8_9ROSI</name>
<sequence length="74" mass="8199">MKLFSWTVSFDPKMGTWKSATAGCLTGILRRILCSRTLPTHPTEEANSVASFNRNRHQQFNDASSKVSPGMLQG</sequence>
<protein>
    <submittedName>
        <fullName evidence="1">Uncharacterized protein</fullName>
    </submittedName>
</protein>